<gene>
    <name evidence="8" type="ORF">KDB89_05160</name>
</gene>
<keyword evidence="5 6" id="KW-0472">Membrane</keyword>
<proteinExistence type="inferred from homology"/>
<feature type="transmembrane region" description="Helical" evidence="6">
    <location>
        <begin position="43"/>
        <end position="64"/>
    </location>
</feature>
<evidence type="ECO:0000256" key="4">
    <source>
        <dbReference type="ARBA" id="ARBA00022989"/>
    </source>
</evidence>
<evidence type="ECO:0000313" key="9">
    <source>
        <dbReference type="Proteomes" id="UP000824504"/>
    </source>
</evidence>
<evidence type="ECO:0000256" key="1">
    <source>
        <dbReference type="ARBA" id="ARBA00004651"/>
    </source>
</evidence>
<dbReference type="EMBL" id="CP079216">
    <property type="protein sequence ID" value="QXT63855.1"/>
    <property type="molecule type" value="Genomic_DNA"/>
</dbReference>
<dbReference type="Pfam" id="PF00528">
    <property type="entry name" value="BPD_transp_1"/>
    <property type="match status" value="1"/>
</dbReference>
<dbReference type="CDD" id="cd06261">
    <property type="entry name" value="TM_PBP2"/>
    <property type="match status" value="1"/>
</dbReference>
<organism evidence="8 9">
    <name type="scientific">Tessaracoccus palaemonis</name>
    <dbReference type="NCBI Taxonomy" id="2829499"/>
    <lineage>
        <taxon>Bacteria</taxon>
        <taxon>Bacillati</taxon>
        <taxon>Actinomycetota</taxon>
        <taxon>Actinomycetes</taxon>
        <taxon>Propionibacteriales</taxon>
        <taxon>Propionibacteriaceae</taxon>
        <taxon>Tessaracoccus</taxon>
    </lineage>
</organism>
<dbReference type="InterPro" id="IPR000515">
    <property type="entry name" value="MetI-like"/>
</dbReference>
<dbReference type="RefSeq" id="WP_219083782.1">
    <property type="nucleotide sequence ID" value="NZ_CP079216.1"/>
</dbReference>
<dbReference type="PROSITE" id="PS50928">
    <property type="entry name" value="ABC_TM1"/>
    <property type="match status" value="1"/>
</dbReference>
<sequence length="334" mass="35586">MSADTARAAEASDPVADARDGAVAIAGRTPWQIVRTRLVRDKVTMVAFGVAVLFVLLALTAPLMTRFGIINPYLNNSDLVGGLGSLPIGDFGGVSWEHPMGVEPGTGRDLLSRVLSGLTVSLVVSTSAVAISVVLGTIIGIVSGTAGGKVDWFFSRLIDFVLSFPQTLMLIALSTITIDLLQSALGVGRTPASMLFMIAVMGFFGWPYFARIIRGQVLSLKEREFVEAARSLGAGRGRIYFKELLPHLWAPILVYTTLVMPQNIATEAALGFLGVGIQAPTPSFGSILNDSVHYATSDPAYFIFPGLTLFLVVLAFNLLGDGLRDALDPKADRQ</sequence>
<evidence type="ECO:0000259" key="7">
    <source>
        <dbReference type="PROSITE" id="PS50928"/>
    </source>
</evidence>
<dbReference type="InterPro" id="IPR050366">
    <property type="entry name" value="BP-dependent_transpt_permease"/>
</dbReference>
<dbReference type="PANTHER" id="PTHR43386:SF1">
    <property type="entry name" value="D,D-DIPEPTIDE TRANSPORT SYSTEM PERMEASE PROTEIN DDPC-RELATED"/>
    <property type="match status" value="1"/>
</dbReference>
<reference evidence="8 9" key="1">
    <citation type="submission" date="2021-07" db="EMBL/GenBank/DDBJ databases">
        <title>complete genome sequencing of Tessaracoccus sp.J1M15.</title>
        <authorList>
            <person name="Bae J.-W."/>
            <person name="Kim D.-y."/>
        </authorList>
    </citation>
    <scope>NUCLEOTIDE SEQUENCE [LARGE SCALE GENOMIC DNA]</scope>
    <source>
        <strain evidence="8 9">J1M15</strain>
    </source>
</reference>
<evidence type="ECO:0000256" key="2">
    <source>
        <dbReference type="ARBA" id="ARBA00022448"/>
    </source>
</evidence>
<comment type="similarity">
    <text evidence="6">Belongs to the binding-protein-dependent transport system permease family.</text>
</comment>
<feature type="transmembrane region" description="Helical" evidence="6">
    <location>
        <begin position="300"/>
        <end position="320"/>
    </location>
</feature>
<keyword evidence="2 6" id="KW-0813">Transport</keyword>
<evidence type="ECO:0000256" key="3">
    <source>
        <dbReference type="ARBA" id="ARBA00022692"/>
    </source>
</evidence>
<dbReference type="PANTHER" id="PTHR43386">
    <property type="entry name" value="OLIGOPEPTIDE TRANSPORT SYSTEM PERMEASE PROTEIN APPC"/>
    <property type="match status" value="1"/>
</dbReference>
<feature type="domain" description="ABC transmembrane type-1" evidence="7">
    <location>
        <begin position="118"/>
        <end position="320"/>
    </location>
</feature>
<feature type="transmembrane region" description="Helical" evidence="6">
    <location>
        <begin position="118"/>
        <end position="145"/>
    </location>
</feature>
<dbReference type="Pfam" id="PF12911">
    <property type="entry name" value="OppC_N"/>
    <property type="match status" value="1"/>
</dbReference>
<keyword evidence="4 6" id="KW-1133">Transmembrane helix</keyword>
<comment type="subcellular location">
    <subcellularLocation>
        <location evidence="1 6">Cell membrane</location>
        <topology evidence="1 6">Multi-pass membrane protein</topology>
    </subcellularLocation>
</comment>
<feature type="transmembrane region" description="Helical" evidence="6">
    <location>
        <begin position="157"/>
        <end position="178"/>
    </location>
</feature>
<feature type="transmembrane region" description="Helical" evidence="6">
    <location>
        <begin position="244"/>
        <end position="264"/>
    </location>
</feature>
<evidence type="ECO:0000313" key="8">
    <source>
        <dbReference type="EMBL" id="QXT63855.1"/>
    </source>
</evidence>
<evidence type="ECO:0000256" key="5">
    <source>
        <dbReference type="ARBA" id="ARBA00023136"/>
    </source>
</evidence>
<name>A0ABX8SN95_9ACTN</name>
<dbReference type="Proteomes" id="UP000824504">
    <property type="component" value="Chromosome"/>
</dbReference>
<evidence type="ECO:0000256" key="6">
    <source>
        <dbReference type="RuleBase" id="RU363032"/>
    </source>
</evidence>
<protein>
    <submittedName>
        <fullName evidence="8">ABC transporter permease</fullName>
    </submittedName>
</protein>
<accession>A0ABX8SN95</accession>
<feature type="transmembrane region" description="Helical" evidence="6">
    <location>
        <begin position="190"/>
        <end position="209"/>
    </location>
</feature>
<dbReference type="InterPro" id="IPR025966">
    <property type="entry name" value="OppC_N"/>
</dbReference>
<keyword evidence="9" id="KW-1185">Reference proteome</keyword>
<keyword evidence="3 6" id="KW-0812">Transmembrane</keyword>